<feature type="transmembrane region" description="Helical" evidence="2">
    <location>
        <begin position="529"/>
        <end position="549"/>
    </location>
</feature>
<feature type="compositionally biased region" description="Low complexity" evidence="1">
    <location>
        <begin position="569"/>
        <end position="582"/>
    </location>
</feature>
<evidence type="ECO:0000256" key="2">
    <source>
        <dbReference type="SAM" id="Phobius"/>
    </source>
</evidence>
<gene>
    <name evidence="3" type="ORF">AXF14_11060</name>
</gene>
<feature type="transmembrane region" description="Helical" evidence="2">
    <location>
        <begin position="738"/>
        <end position="759"/>
    </location>
</feature>
<feature type="transmembrane region" description="Helical" evidence="2">
    <location>
        <begin position="628"/>
        <end position="648"/>
    </location>
</feature>
<keyword evidence="4" id="KW-1185">Reference proteome</keyword>
<dbReference type="EMBL" id="CP014228">
    <property type="protein sequence ID" value="AMD88012.1"/>
    <property type="molecule type" value="Genomic_DNA"/>
</dbReference>
<feature type="transmembrane region" description="Helical" evidence="2">
    <location>
        <begin position="791"/>
        <end position="809"/>
    </location>
</feature>
<feature type="transmembrane region" description="Helical" evidence="2">
    <location>
        <begin position="405"/>
        <end position="429"/>
    </location>
</feature>
<feature type="region of interest" description="Disordered" evidence="1">
    <location>
        <begin position="557"/>
        <end position="582"/>
    </location>
</feature>
<feature type="transmembrane region" description="Helical" evidence="2">
    <location>
        <begin position="320"/>
        <end position="337"/>
    </location>
</feature>
<keyword evidence="2" id="KW-0472">Membrane</keyword>
<protein>
    <recommendedName>
        <fullName evidence="5">DUF2339 domain-containing protein</fullName>
    </recommendedName>
</protein>
<evidence type="ECO:0008006" key="5">
    <source>
        <dbReference type="Google" id="ProtNLM"/>
    </source>
</evidence>
<dbReference type="Proteomes" id="UP000065220">
    <property type="component" value="Chromosome"/>
</dbReference>
<keyword evidence="2" id="KW-1133">Transmembrane helix</keyword>
<feature type="transmembrane region" description="Helical" evidence="2">
    <location>
        <begin position="209"/>
        <end position="228"/>
    </location>
</feature>
<evidence type="ECO:0000256" key="1">
    <source>
        <dbReference type="SAM" id="MobiDB-lite"/>
    </source>
</evidence>
<feature type="transmembrane region" description="Helical" evidence="2">
    <location>
        <begin position="766"/>
        <end position="785"/>
    </location>
</feature>
<keyword evidence="2" id="KW-0812">Transmembrane</keyword>
<feature type="region of interest" description="Disordered" evidence="1">
    <location>
        <begin position="38"/>
        <end position="92"/>
    </location>
</feature>
<sequence>MTPSPASPATGDLDEILSRLSVMEQKIDWIAHRVARPAAADAEHEVSWRPLATAVDRPGEEPTPAVGPTGRRVAPSPRPAAASQRAPQSLAAPAPYTGAEVAPAPYTGAEVAPDTRSTVRQAYAAALAPGAQTPRPAAPAAVRLAPATAGAGAPVARPTASGPEWWERARREGNVGRYLLSGAAALLVLLAAVTLLALVWSSIPDVVKVGSLELVAIGLVVGGTVLSSRRPGQRVAAATLTGTGGALGYVAVIGAVLLPLGVPVLAAFALLAVWGAILLVIAQRSEQALTAAISSVGAMVTTGFASWFVDARGGDAVGTWAAVVVYLVVLAVLGSVLTRRSGPRPSEGAPALAAMAATCFTALVVPGHVLRTEPGWLGLLLALLPVVLVHAQVLEAAPSLRARGIAFAGVLDLAVSGCALLMVAVRAIGGGHDPMTVLGAGLALLLAVGAALLLPRGTAGLRRSAGLTALVVTGLVGLCATALEPRLVLLALAALVPTTLVLARLGSAVSVVVGPVWGAGLLLTPHTSTTGDVLVLVSALLSLVLAVVAEHELAPLPDGPARARPDGQPATTGAGNAPATGTASPAALRAGTLTAAAWLAAVTIVLTVPVSLTVMLDRAGVLGEDDAAPLAVLLISLATAGVLALGLLSGGASPMGLLTGVLAGTRPGVRVVDGRALAAPQVPATGVVGALALGALALTDLAVADAGDDLVWSALLVVVAAGLTAMAARFLIPWADEGAVTLALAGLASVVLWWSVCLLTGQSLTSVLLTIVILLTGAVCVVGGFRVRATLLRHYGLVLVLLAVLKLALLDVGAQSSMSRVVALLVAGLICFGLSLAYNKAAGDLVGPQQSQTPLSAGRASADAAGAPGPVAAPGYPQAPTAQAPPAWRLPSTGTGQGDERFQPPNR</sequence>
<evidence type="ECO:0000313" key="3">
    <source>
        <dbReference type="EMBL" id="AMD88012.1"/>
    </source>
</evidence>
<feature type="transmembrane region" description="Helical" evidence="2">
    <location>
        <begin position="178"/>
        <end position="203"/>
    </location>
</feature>
<proteinExistence type="predicted"/>
<feature type="compositionally biased region" description="Low complexity" evidence="1">
    <location>
        <begin position="857"/>
        <end position="887"/>
    </location>
</feature>
<feature type="transmembrane region" description="Helical" evidence="2">
    <location>
        <begin position="710"/>
        <end position="732"/>
    </location>
</feature>
<feature type="compositionally biased region" description="Low complexity" evidence="1">
    <location>
        <begin position="79"/>
        <end position="92"/>
    </location>
</feature>
<accession>A0A0X8JFP9</accession>
<feature type="transmembrane region" description="Helical" evidence="2">
    <location>
        <begin position="466"/>
        <end position="483"/>
    </location>
</feature>
<evidence type="ECO:0000313" key="4">
    <source>
        <dbReference type="Proteomes" id="UP000065220"/>
    </source>
</evidence>
<feature type="transmembrane region" description="Helical" evidence="2">
    <location>
        <begin position="349"/>
        <end position="369"/>
    </location>
</feature>
<feature type="transmembrane region" description="Helical" evidence="2">
    <location>
        <begin position="235"/>
        <end position="258"/>
    </location>
</feature>
<name>A0A0X8JFP9_ACTRD</name>
<organism evidence="3 4">
    <name type="scientific">Actinomyces radicidentis</name>
    <dbReference type="NCBI Taxonomy" id="111015"/>
    <lineage>
        <taxon>Bacteria</taxon>
        <taxon>Bacillati</taxon>
        <taxon>Actinomycetota</taxon>
        <taxon>Actinomycetes</taxon>
        <taxon>Actinomycetales</taxon>
        <taxon>Actinomycetaceae</taxon>
        <taxon>Actinomyces</taxon>
    </lineage>
</organism>
<feature type="transmembrane region" description="Helical" evidence="2">
    <location>
        <begin position="821"/>
        <end position="838"/>
    </location>
</feature>
<dbReference type="AlphaFoldDB" id="A0A0X8JFP9"/>
<dbReference type="STRING" id="111015.AXF14_11060"/>
<feature type="region of interest" description="Disordered" evidence="1">
    <location>
        <begin position="853"/>
        <end position="907"/>
    </location>
</feature>
<feature type="transmembrane region" description="Helical" evidence="2">
    <location>
        <begin position="375"/>
        <end position="393"/>
    </location>
</feature>
<dbReference type="RefSeq" id="WP_067943215.1">
    <property type="nucleotide sequence ID" value="NZ_CP014228.1"/>
</dbReference>
<feature type="transmembrane region" description="Helical" evidence="2">
    <location>
        <begin position="682"/>
        <end position="703"/>
    </location>
</feature>
<dbReference type="KEGG" id="ard:AXF14_11060"/>
<feature type="transmembrane region" description="Helical" evidence="2">
    <location>
        <begin position="435"/>
        <end position="454"/>
    </location>
</feature>
<feature type="transmembrane region" description="Helical" evidence="2">
    <location>
        <begin position="595"/>
        <end position="616"/>
    </location>
</feature>
<feature type="compositionally biased region" description="Basic and acidic residues" evidence="1">
    <location>
        <begin position="898"/>
        <end position="907"/>
    </location>
</feature>
<feature type="transmembrane region" description="Helical" evidence="2">
    <location>
        <begin position="289"/>
        <end position="308"/>
    </location>
</feature>
<dbReference type="OrthoDB" id="3261236at2"/>
<feature type="transmembrane region" description="Helical" evidence="2">
    <location>
        <begin position="489"/>
        <end position="517"/>
    </location>
</feature>
<reference evidence="4" key="1">
    <citation type="submission" date="2016-02" db="EMBL/GenBank/DDBJ databases">
        <authorList>
            <person name="Holder M.E."/>
            <person name="Ajami N.J."/>
            <person name="Petrosino J.F."/>
        </authorList>
    </citation>
    <scope>NUCLEOTIDE SEQUENCE [LARGE SCALE GENOMIC DNA]</scope>
    <source>
        <strain evidence="4">CCUG 36733</strain>
    </source>
</reference>
<feature type="transmembrane region" description="Helical" evidence="2">
    <location>
        <begin position="264"/>
        <end position="282"/>
    </location>
</feature>